<feature type="compositionally biased region" description="Polar residues" evidence="2">
    <location>
        <begin position="22"/>
        <end position="33"/>
    </location>
</feature>
<name>A0A8J1LHA4_XENLA</name>
<evidence type="ECO:0000313" key="3">
    <source>
        <dbReference type="Proteomes" id="UP000186698"/>
    </source>
</evidence>
<evidence type="ECO:0000256" key="2">
    <source>
        <dbReference type="SAM" id="MobiDB-lite"/>
    </source>
</evidence>
<dbReference type="PANTHER" id="PTHR22227">
    <property type="entry name" value="FAMILY WITH SEQUENCE SIMILARITY 122B ISOFORM X1"/>
    <property type="match status" value="1"/>
</dbReference>
<dbReference type="AlphaFoldDB" id="A0A8J1LHA4"/>
<organism evidence="3 4">
    <name type="scientific">Xenopus laevis</name>
    <name type="common">African clawed frog</name>
    <dbReference type="NCBI Taxonomy" id="8355"/>
    <lineage>
        <taxon>Eukaryota</taxon>
        <taxon>Metazoa</taxon>
        <taxon>Chordata</taxon>
        <taxon>Craniata</taxon>
        <taxon>Vertebrata</taxon>
        <taxon>Euteleostomi</taxon>
        <taxon>Amphibia</taxon>
        <taxon>Batrachia</taxon>
        <taxon>Anura</taxon>
        <taxon>Pipoidea</taxon>
        <taxon>Pipidae</taxon>
        <taxon>Xenopodinae</taxon>
        <taxon>Xenopus</taxon>
        <taxon>Xenopus</taxon>
    </lineage>
</organism>
<dbReference type="OrthoDB" id="10036177at2759"/>
<proteinExistence type="inferred from homology"/>
<dbReference type="InterPro" id="IPR026716">
    <property type="entry name" value="PBIR1/2/3"/>
</dbReference>
<feature type="region of interest" description="Disordered" evidence="2">
    <location>
        <begin position="1"/>
        <end position="33"/>
    </location>
</feature>
<dbReference type="PANTHER" id="PTHR22227:SF13">
    <property type="entry name" value="NOVEL PROTEIN"/>
    <property type="match status" value="1"/>
</dbReference>
<dbReference type="RefSeq" id="XP_041428736.1">
    <property type="nucleotide sequence ID" value="XM_041572802.1"/>
</dbReference>
<reference evidence="4" key="1">
    <citation type="submission" date="2025-08" db="UniProtKB">
        <authorList>
            <consortium name="RefSeq"/>
        </authorList>
    </citation>
    <scope>IDENTIFICATION</scope>
    <source>
        <strain evidence="4">J_2021</strain>
        <tissue evidence="4">Erythrocytes</tissue>
    </source>
</reference>
<keyword evidence="3" id="KW-1185">Reference proteome</keyword>
<dbReference type="Proteomes" id="UP000186698">
    <property type="component" value="Chromosome 8L"/>
</dbReference>
<evidence type="ECO:0000313" key="4">
    <source>
        <dbReference type="RefSeq" id="XP_041428736.1"/>
    </source>
</evidence>
<dbReference type="GO" id="GO:0004865">
    <property type="term" value="F:protein serine/threonine phosphatase inhibitor activity"/>
    <property type="evidence" value="ECO:0007669"/>
    <property type="project" value="InterPro"/>
</dbReference>
<feature type="region of interest" description="Disordered" evidence="2">
    <location>
        <begin position="160"/>
        <end position="179"/>
    </location>
</feature>
<gene>
    <name evidence="4" type="primary">pabir2.L</name>
</gene>
<sequence>MAQEKMELDLEMPGPPSDGNLRRSNSAPLINGLSDNSQVFQTDVIRARRNSTTVVNRQSLMPASSPICIPSSRLYQLKREETLDVMDRETAREREVQTSMQMIVSWEESFNLSDSDLEKIEKTSSPKRIDFIPVSPAPSPPRAIGKQCFSPSLQMFVSSNGLPPSPIPSPTRRFSTKRSRSPVNYIRPSAFGPIKRKVLGEMEMEVENQPKRLFQGTTNMLSSDVAQMSYFSCLSSDLESSSSISSSCDSVAKESSVTNSSAACSSSFSSFMSLEDLSPKVLLSGLSNRNIIPMIQYNQSFCLIPTLSMHNLVNATLELPSILPLTVDPEEGKKSHLKPLQFASDWGKNSFLTPKWQSD</sequence>
<protein>
    <submittedName>
        <fullName evidence="4">P2R1A-PPP2R2A-interacting phosphatase regulator 1 isoform X1</fullName>
    </submittedName>
</protein>
<evidence type="ECO:0000256" key="1">
    <source>
        <dbReference type="ARBA" id="ARBA00006725"/>
    </source>
</evidence>
<dbReference type="GeneID" id="108698489"/>
<accession>A0A8J1LHA4</accession>
<comment type="similarity">
    <text evidence="1">Belongs to the FAM122 family.</text>
</comment>
<dbReference type="CTD" id="108698489"/>